<evidence type="ECO:0000256" key="5">
    <source>
        <dbReference type="ARBA" id="ARBA00022989"/>
    </source>
</evidence>
<keyword evidence="5 8" id="KW-1133">Transmembrane helix</keyword>
<dbReference type="InterPro" id="IPR013936">
    <property type="entry name" value="CRT-like"/>
</dbReference>
<evidence type="ECO:0000313" key="9">
    <source>
        <dbReference type="EMBL" id="GMH74205.1"/>
    </source>
</evidence>
<organism evidence="9 10">
    <name type="scientific">Triparma retinervis</name>
    <dbReference type="NCBI Taxonomy" id="2557542"/>
    <lineage>
        <taxon>Eukaryota</taxon>
        <taxon>Sar</taxon>
        <taxon>Stramenopiles</taxon>
        <taxon>Ochrophyta</taxon>
        <taxon>Bolidophyceae</taxon>
        <taxon>Parmales</taxon>
        <taxon>Triparmaceae</taxon>
        <taxon>Triparma</taxon>
    </lineage>
</organism>
<feature type="compositionally biased region" description="Acidic residues" evidence="7">
    <location>
        <begin position="762"/>
        <end position="773"/>
    </location>
</feature>
<feature type="transmembrane region" description="Helical" evidence="8">
    <location>
        <begin position="567"/>
        <end position="583"/>
    </location>
</feature>
<dbReference type="GO" id="GO:0016020">
    <property type="term" value="C:membrane"/>
    <property type="evidence" value="ECO:0007669"/>
    <property type="project" value="UniProtKB-SubCell"/>
</dbReference>
<dbReference type="Pfam" id="PF08627">
    <property type="entry name" value="CRT-like"/>
    <property type="match status" value="1"/>
</dbReference>
<dbReference type="PANTHER" id="PTHR31326">
    <property type="entry name" value="PROTEIN CLT2, CHLOROPLASTIC"/>
    <property type="match status" value="1"/>
</dbReference>
<comment type="caution">
    <text evidence="9">The sequence shown here is derived from an EMBL/GenBank/DDBJ whole genome shotgun (WGS) entry which is preliminary data.</text>
</comment>
<evidence type="ECO:0000256" key="1">
    <source>
        <dbReference type="ARBA" id="ARBA00004141"/>
    </source>
</evidence>
<feature type="compositionally biased region" description="Basic and acidic residues" evidence="7">
    <location>
        <begin position="150"/>
        <end position="164"/>
    </location>
</feature>
<dbReference type="AlphaFoldDB" id="A0A9W7AQK5"/>
<feature type="region of interest" description="Disordered" evidence="7">
    <location>
        <begin position="678"/>
        <end position="700"/>
    </location>
</feature>
<feature type="compositionally biased region" description="Basic residues" evidence="7">
    <location>
        <begin position="718"/>
        <end position="739"/>
    </location>
</feature>
<protein>
    <submittedName>
        <fullName evidence="9">Uncharacterized protein</fullName>
    </submittedName>
</protein>
<feature type="transmembrane region" description="Helical" evidence="8">
    <location>
        <begin position="508"/>
        <end position="528"/>
    </location>
</feature>
<evidence type="ECO:0000256" key="7">
    <source>
        <dbReference type="SAM" id="MobiDB-lite"/>
    </source>
</evidence>
<feature type="compositionally biased region" description="Basic residues" evidence="7">
    <location>
        <begin position="165"/>
        <end position="174"/>
    </location>
</feature>
<proteinExistence type="inferred from homology"/>
<feature type="compositionally biased region" description="Gly residues" evidence="7">
    <location>
        <begin position="686"/>
        <end position="698"/>
    </location>
</feature>
<keyword evidence="4 8" id="KW-0812">Transmembrane</keyword>
<feature type="transmembrane region" description="Helical" evidence="8">
    <location>
        <begin position="250"/>
        <end position="269"/>
    </location>
</feature>
<gene>
    <name evidence="9" type="ORF">TrRE_jg6014</name>
</gene>
<feature type="transmembrane region" description="Helical" evidence="8">
    <location>
        <begin position="281"/>
        <end position="300"/>
    </location>
</feature>
<accession>A0A9W7AQK5</accession>
<keyword evidence="10" id="KW-1185">Reference proteome</keyword>
<evidence type="ECO:0000313" key="10">
    <source>
        <dbReference type="Proteomes" id="UP001165082"/>
    </source>
</evidence>
<comment type="similarity">
    <text evidence="2">Belongs to the CRT-like transporter family.</text>
</comment>
<feature type="compositionally biased region" description="Low complexity" evidence="7">
    <location>
        <begin position="121"/>
        <end position="136"/>
    </location>
</feature>
<dbReference type="InterPro" id="IPR037185">
    <property type="entry name" value="EmrE-like"/>
</dbReference>
<dbReference type="EMBL" id="BRXZ01001565">
    <property type="protein sequence ID" value="GMH74205.1"/>
    <property type="molecule type" value="Genomic_DNA"/>
</dbReference>
<feature type="region of interest" description="Disordered" evidence="7">
    <location>
        <begin position="712"/>
        <end position="773"/>
    </location>
</feature>
<feature type="region of interest" description="Disordered" evidence="7">
    <location>
        <begin position="103"/>
        <end position="182"/>
    </location>
</feature>
<keyword evidence="3" id="KW-0813">Transport</keyword>
<feature type="transmembrane region" description="Helical" evidence="8">
    <location>
        <begin position="439"/>
        <end position="459"/>
    </location>
</feature>
<feature type="transmembrane region" description="Helical" evidence="8">
    <location>
        <begin position="347"/>
        <end position="366"/>
    </location>
</feature>
<feature type="transmembrane region" description="Helical" evidence="8">
    <location>
        <begin position="409"/>
        <end position="427"/>
    </location>
</feature>
<evidence type="ECO:0000256" key="2">
    <source>
        <dbReference type="ARBA" id="ARBA00006690"/>
    </source>
</evidence>
<name>A0A9W7AQK5_9STRA</name>
<evidence type="ECO:0000256" key="3">
    <source>
        <dbReference type="ARBA" id="ARBA00022448"/>
    </source>
</evidence>
<feature type="transmembrane region" description="Helical" evidence="8">
    <location>
        <begin position="375"/>
        <end position="394"/>
    </location>
</feature>
<sequence>MATGIVPSAAADLIICMKTPNDTGFKFVLSKSSMDQEIIDESMMALKQTSASLGCRTSRMYATCCLGGVMVEGGRGEETGIAVGDEREGWRMSMFFRTSRWRAEGGRATSKHKNSDTAAGSPSNLHSSSSDSSIKSFKGVEMSKSQHHQRNVDMQEKVWSDNKRGNKASARHKAIAQSTSYGSTSITGDDYDDYHDVDPHCRNSQIMTTEISPLLPPPTLPRKKRASGGGGGGGTIPSNVKATQDENSSLLLWAFVAMTVVGLGNRIFGKLQTIPMYKYPFFNSLLSVFVYVPVCFAYIIPMQLMGKISMEQRMIPKYKFAIMGGLDSIAGVMSTFSLNYIPNASLVVLLGQASIPISMIISKMFLKAKYTNSQYAGAGVVMLGIVVVLIPEFFGKKSGTEETGQNQNFWIMIQIVSIVPGVFSSVYKEKALGTVDIDVTYLNGWVALFQFLFALPLAIPSAYASNLTVPEIPQNMIDGARCAMGESFSFVSDTSSSLMYNDCSMAPFYVSSYLFFNLALNILIVLVLKHGSAAILAMSSTILVPLGNFAFSLDFMPGHKPQRPTDIAGLFVIMLGLMVFRYFEQLWDNCSKKAKLKRSKSKQDEIAEKMATSRSAAFIGLSGPGTGIDRPMNESLRLNFIREERRRINWLRSPAEIRGSLLMKLGVAPSPNFWTPKESLSALGSGTPGGGGEGGGKSPGLISARVLARMEAGGWGRGKGKGKGGKGAGRGKGRGKGGKWKPVTRSNSLSPGLGGAQRVESGEEGDDELYGNL</sequence>
<feature type="transmembrane region" description="Helical" evidence="8">
    <location>
        <begin position="535"/>
        <end position="555"/>
    </location>
</feature>
<evidence type="ECO:0000256" key="8">
    <source>
        <dbReference type="SAM" id="Phobius"/>
    </source>
</evidence>
<dbReference type="SUPFAM" id="SSF103481">
    <property type="entry name" value="Multidrug resistance efflux transporter EmrE"/>
    <property type="match status" value="1"/>
</dbReference>
<reference evidence="9" key="1">
    <citation type="submission" date="2022-07" db="EMBL/GenBank/DDBJ databases">
        <title>Genome analysis of Parmales, a sister group of diatoms, reveals the evolutionary specialization of diatoms from phago-mixotrophs to photoautotrophs.</title>
        <authorList>
            <person name="Ban H."/>
            <person name="Sato S."/>
            <person name="Yoshikawa S."/>
            <person name="Kazumasa Y."/>
            <person name="Nakamura Y."/>
            <person name="Ichinomiya M."/>
            <person name="Saitoh K."/>
            <person name="Sato N."/>
            <person name="Blanc-Mathieu R."/>
            <person name="Endo H."/>
            <person name="Kuwata A."/>
            <person name="Ogata H."/>
        </authorList>
    </citation>
    <scope>NUCLEOTIDE SEQUENCE</scope>
</reference>
<feature type="region of interest" description="Disordered" evidence="7">
    <location>
        <begin position="211"/>
        <end position="239"/>
    </location>
</feature>
<dbReference type="PANTHER" id="PTHR31326:SF1">
    <property type="entry name" value="PROTEIN CLT2, CHLOROPLASTIC"/>
    <property type="match status" value="1"/>
</dbReference>
<evidence type="ECO:0000256" key="4">
    <source>
        <dbReference type="ARBA" id="ARBA00022692"/>
    </source>
</evidence>
<evidence type="ECO:0000256" key="6">
    <source>
        <dbReference type="ARBA" id="ARBA00023136"/>
    </source>
</evidence>
<comment type="subcellular location">
    <subcellularLocation>
        <location evidence="1">Membrane</location>
        <topology evidence="1">Multi-pass membrane protein</topology>
    </subcellularLocation>
</comment>
<keyword evidence="6 8" id="KW-0472">Membrane</keyword>
<dbReference type="Proteomes" id="UP001165082">
    <property type="component" value="Unassembled WGS sequence"/>
</dbReference>
<dbReference type="OrthoDB" id="416555at2759"/>